<dbReference type="AlphaFoldDB" id="A0A0E9X3Q9"/>
<reference evidence="1" key="1">
    <citation type="submission" date="2014-11" db="EMBL/GenBank/DDBJ databases">
        <authorList>
            <person name="Amaro Gonzalez C."/>
        </authorList>
    </citation>
    <scope>NUCLEOTIDE SEQUENCE</scope>
</reference>
<sequence>MPDQCNDVTYSHYHIVNSTNCEDCYLFVGFASYNRFVFDVQELVLAENVGGMTSEGEEVLTRL</sequence>
<protein>
    <submittedName>
        <fullName evidence="1">Uncharacterized protein</fullName>
    </submittedName>
</protein>
<accession>A0A0E9X3Q9</accession>
<evidence type="ECO:0000313" key="1">
    <source>
        <dbReference type="EMBL" id="JAH97347.1"/>
    </source>
</evidence>
<organism evidence="1">
    <name type="scientific">Anguilla anguilla</name>
    <name type="common">European freshwater eel</name>
    <name type="synonym">Muraena anguilla</name>
    <dbReference type="NCBI Taxonomy" id="7936"/>
    <lineage>
        <taxon>Eukaryota</taxon>
        <taxon>Metazoa</taxon>
        <taxon>Chordata</taxon>
        <taxon>Craniata</taxon>
        <taxon>Vertebrata</taxon>
        <taxon>Euteleostomi</taxon>
        <taxon>Actinopterygii</taxon>
        <taxon>Neopterygii</taxon>
        <taxon>Teleostei</taxon>
        <taxon>Anguilliformes</taxon>
        <taxon>Anguillidae</taxon>
        <taxon>Anguilla</taxon>
    </lineage>
</organism>
<name>A0A0E9X3Q9_ANGAN</name>
<reference evidence="1" key="2">
    <citation type="journal article" date="2015" name="Fish Shellfish Immunol.">
        <title>Early steps in the European eel (Anguilla anguilla)-Vibrio vulnificus interaction in the gills: Role of the RtxA13 toxin.</title>
        <authorList>
            <person name="Callol A."/>
            <person name="Pajuelo D."/>
            <person name="Ebbesson L."/>
            <person name="Teles M."/>
            <person name="MacKenzie S."/>
            <person name="Amaro C."/>
        </authorList>
    </citation>
    <scope>NUCLEOTIDE SEQUENCE</scope>
</reference>
<proteinExistence type="predicted"/>
<dbReference type="EMBL" id="GBXM01011230">
    <property type="protein sequence ID" value="JAH97347.1"/>
    <property type="molecule type" value="Transcribed_RNA"/>
</dbReference>